<dbReference type="InterPro" id="IPR029044">
    <property type="entry name" value="Nucleotide-diphossugar_trans"/>
</dbReference>
<sequence length="312" mass="36238">MKISVIIPVYNAEHYVSRAVESALQFEEVYEVVMVEDQSPDNALQVCRELAEKYSRVKLYQHPDKGNHGAGASRNLGMEKAEGDFISFLDADDYYLPNRFDAEKELFKNNKVDGVYGAIGVHYYSEKAKEQYYKVFGDRLTTVYKKQQPRDLFPGLLNMRGTFGLFSLDALTVRKSSLDSMEHLFKTHLRLHQDTEFLFRLSYYLNLYPGIIDAAVSVRGVHENNRITKVESKQIKPASTRVVLWAEVNRWAENEKTLPPEIRLHIKRVYRSFVIANAPFLKKWGMITKYLVTDYPSMRSGLYNINFRKHLL</sequence>
<dbReference type="SUPFAM" id="SSF53448">
    <property type="entry name" value="Nucleotide-diphospho-sugar transferases"/>
    <property type="match status" value="1"/>
</dbReference>
<keyword evidence="3" id="KW-1185">Reference proteome</keyword>
<dbReference type="EMBL" id="QNVV01000003">
    <property type="protein sequence ID" value="REC48976.1"/>
    <property type="molecule type" value="Genomic_DNA"/>
</dbReference>
<dbReference type="Proteomes" id="UP000256257">
    <property type="component" value="Unassembled WGS sequence"/>
</dbReference>
<dbReference type="Pfam" id="PF00535">
    <property type="entry name" value="Glycos_transf_2"/>
    <property type="match status" value="1"/>
</dbReference>
<name>A0A3D9B6U8_9FLAO</name>
<dbReference type="AlphaFoldDB" id="A0A3D9B6U8"/>
<comment type="caution">
    <text evidence="2">The sequence shown here is derived from an EMBL/GenBank/DDBJ whole genome shotgun (WGS) entry which is preliminary data.</text>
</comment>
<proteinExistence type="predicted"/>
<feature type="domain" description="Glycosyltransferase 2-like" evidence="1">
    <location>
        <begin position="4"/>
        <end position="171"/>
    </location>
</feature>
<dbReference type="CDD" id="cd00761">
    <property type="entry name" value="Glyco_tranf_GTA_type"/>
    <property type="match status" value="1"/>
</dbReference>
<organism evidence="2 3">
    <name type="scientific">Chryseobacterium pennipullorum</name>
    <dbReference type="NCBI Taxonomy" id="2258963"/>
    <lineage>
        <taxon>Bacteria</taxon>
        <taxon>Pseudomonadati</taxon>
        <taxon>Bacteroidota</taxon>
        <taxon>Flavobacteriia</taxon>
        <taxon>Flavobacteriales</taxon>
        <taxon>Weeksellaceae</taxon>
        <taxon>Chryseobacterium group</taxon>
        <taxon>Chryseobacterium</taxon>
    </lineage>
</organism>
<accession>A0A3D9B6U8</accession>
<dbReference type="GO" id="GO:0016758">
    <property type="term" value="F:hexosyltransferase activity"/>
    <property type="evidence" value="ECO:0007669"/>
    <property type="project" value="UniProtKB-ARBA"/>
</dbReference>
<dbReference type="PANTHER" id="PTHR22916:SF3">
    <property type="entry name" value="UDP-GLCNAC:BETAGAL BETA-1,3-N-ACETYLGLUCOSAMINYLTRANSFERASE-LIKE PROTEIN 1"/>
    <property type="match status" value="1"/>
</dbReference>
<evidence type="ECO:0000313" key="2">
    <source>
        <dbReference type="EMBL" id="REC48976.1"/>
    </source>
</evidence>
<reference evidence="2 3" key="1">
    <citation type="submission" date="2018-06" db="EMBL/GenBank/DDBJ databases">
        <title>Novel Chryseobacterium species.</title>
        <authorList>
            <person name="Newman J."/>
            <person name="Hugo C."/>
            <person name="Oosthuizen L."/>
            <person name="Charimba G."/>
        </authorList>
    </citation>
    <scope>NUCLEOTIDE SEQUENCE [LARGE SCALE GENOMIC DNA]</scope>
    <source>
        <strain evidence="2 3">7_F195</strain>
    </source>
</reference>
<dbReference type="InterPro" id="IPR001173">
    <property type="entry name" value="Glyco_trans_2-like"/>
</dbReference>
<evidence type="ECO:0000259" key="1">
    <source>
        <dbReference type="Pfam" id="PF00535"/>
    </source>
</evidence>
<dbReference type="Gene3D" id="3.90.550.10">
    <property type="entry name" value="Spore Coat Polysaccharide Biosynthesis Protein SpsA, Chain A"/>
    <property type="match status" value="1"/>
</dbReference>
<gene>
    <name evidence="2" type="ORF">DRF67_05310</name>
</gene>
<protein>
    <submittedName>
        <fullName evidence="2">Glycosyltransferase family 2 protein</fullName>
    </submittedName>
</protein>
<dbReference type="PANTHER" id="PTHR22916">
    <property type="entry name" value="GLYCOSYLTRANSFERASE"/>
    <property type="match status" value="1"/>
</dbReference>
<dbReference type="RefSeq" id="WP_115927295.1">
    <property type="nucleotide sequence ID" value="NZ_QNVV01000003.1"/>
</dbReference>
<keyword evidence="2" id="KW-0808">Transferase</keyword>
<evidence type="ECO:0000313" key="3">
    <source>
        <dbReference type="Proteomes" id="UP000256257"/>
    </source>
</evidence>
<dbReference type="OrthoDB" id="927791at2"/>